<dbReference type="Pfam" id="PF04159">
    <property type="entry name" value="NB"/>
    <property type="match status" value="1"/>
</dbReference>
<evidence type="ECO:0000256" key="3">
    <source>
        <dbReference type="ARBA" id="ARBA00020665"/>
    </source>
</evidence>
<comment type="subcellular location">
    <subcellularLocation>
        <location evidence="1 16">Virion membrane</location>
        <topology evidence="1 16">Single-pass type III membrane protein</topology>
    </subcellularLocation>
</comment>
<evidence type="ECO:0000256" key="10">
    <source>
        <dbReference type="ARBA" id="ARBA00023039"/>
    </source>
</evidence>
<feature type="non-terminal residue" evidence="17">
    <location>
        <position position="83"/>
    </location>
</feature>
<keyword evidence="14 16" id="KW-0407">Ion channel</keyword>
<name>D8VNQ4_9INFB</name>
<evidence type="ECO:0000256" key="15">
    <source>
        <dbReference type="ARBA" id="ARBA00024649"/>
    </source>
</evidence>
<feature type="non-terminal residue" evidence="17">
    <location>
        <position position="1"/>
    </location>
</feature>
<evidence type="ECO:0000256" key="1">
    <source>
        <dbReference type="ARBA" id="ARBA00004462"/>
    </source>
</evidence>
<protein>
    <recommendedName>
        <fullName evidence="3 16">Glycoprotein NB</fullName>
    </recommendedName>
</protein>
<evidence type="ECO:0000256" key="5">
    <source>
        <dbReference type="ARBA" id="ARBA00022692"/>
    </source>
</evidence>
<evidence type="ECO:0000256" key="4">
    <source>
        <dbReference type="ARBA" id="ARBA00022448"/>
    </source>
</evidence>
<keyword evidence="8 16" id="KW-0735">Signal-anchor</keyword>
<keyword evidence="11 16" id="KW-0406">Ion transport</keyword>
<evidence type="ECO:0000256" key="12">
    <source>
        <dbReference type="ARBA" id="ARBA00023136"/>
    </source>
</evidence>
<evidence type="ECO:0000256" key="8">
    <source>
        <dbReference type="ARBA" id="ARBA00022968"/>
    </source>
</evidence>
<comment type="similarity">
    <text evidence="2 16">Belongs to the influenza viruses type B glycoprotein NB family.</text>
</comment>
<accession>D8VNQ4</accession>
<dbReference type="GO" id="GO:0033644">
    <property type="term" value="C:host cell membrane"/>
    <property type="evidence" value="ECO:0007669"/>
    <property type="project" value="UniProtKB-KW"/>
</dbReference>
<dbReference type="GO" id="GO:1902600">
    <property type="term" value="P:proton transmembrane transport"/>
    <property type="evidence" value="ECO:0007669"/>
    <property type="project" value="UniProtKB-KW"/>
</dbReference>
<dbReference type="GO" id="GO:0055036">
    <property type="term" value="C:virion membrane"/>
    <property type="evidence" value="ECO:0007669"/>
    <property type="project" value="UniProtKB-SubCell"/>
</dbReference>
<keyword evidence="13" id="KW-0325">Glycoprotein</keyword>
<gene>
    <name evidence="17" type="primary">NA</name>
    <name evidence="16" type="synonym">NB</name>
</gene>
<dbReference type="TCDB" id="1.A.32.1.2">
    <property type="family name" value="the type b influenza virus nb channel (nb-c) family"/>
</dbReference>
<keyword evidence="10 16" id="KW-1182">Viral ion channel</keyword>
<keyword evidence="7 16" id="KW-0946">Virion</keyword>
<dbReference type="EMBL" id="GU064893">
    <property type="protein sequence ID" value="ACZ05701.1"/>
    <property type="molecule type" value="Viral_cRNA"/>
</dbReference>
<dbReference type="GO" id="GO:0016020">
    <property type="term" value="C:membrane"/>
    <property type="evidence" value="ECO:0007669"/>
    <property type="project" value="InterPro"/>
</dbReference>
<comment type="function">
    <text evidence="15">Putative viral proton channel. May play a role in virus entry.</text>
</comment>
<evidence type="ECO:0000256" key="11">
    <source>
        <dbReference type="ARBA" id="ARBA00023065"/>
    </source>
</evidence>
<evidence type="ECO:0000256" key="9">
    <source>
        <dbReference type="ARBA" id="ARBA00022989"/>
    </source>
</evidence>
<keyword evidence="6 16" id="KW-0375">Hydrogen ion transport</keyword>
<feature type="transmembrane region" description="Helical" evidence="16">
    <location>
        <begin position="12"/>
        <end position="37"/>
    </location>
</feature>
<evidence type="ECO:0000256" key="16">
    <source>
        <dbReference type="RuleBase" id="RU363024"/>
    </source>
</evidence>
<keyword evidence="5 16" id="KW-0812">Transmembrane</keyword>
<keyword evidence="9 16" id="KW-1133">Transmembrane helix</keyword>
<dbReference type="InterPro" id="IPR007288">
    <property type="entry name" value="InfluenzaB_glycoprotein_NB"/>
</dbReference>
<evidence type="ECO:0000256" key="6">
    <source>
        <dbReference type="ARBA" id="ARBA00022781"/>
    </source>
</evidence>
<evidence type="ECO:0000256" key="13">
    <source>
        <dbReference type="ARBA" id="ARBA00023180"/>
    </source>
</evidence>
<evidence type="ECO:0000256" key="7">
    <source>
        <dbReference type="ARBA" id="ARBA00022844"/>
    </source>
</evidence>
<reference evidence="17" key="1">
    <citation type="submission" date="2009-10" db="EMBL/GenBank/DDBJ databases">
        <title>Highly sensitive monitoring system of causative viruses in acute respiratory infection in children and emergence of new variants and of epidemics in Shanghai.</title>
        <authorList>
            <person name="Wang W."/>
        </authorList>
    </citation>
    <scope>NUCLEOTIDE SEQUENCE</scope>
    <source>
        <strain evidence="17">B/Shanghai/N37/2008</strain>
    </source>
</reference>
<proteinExistence type="inferred from homology"/>
<keyword evidence="12 16" id="KW-0472">Membrane</keyword>
<evidence type="ECO:0000256" key="2">
    <source>
        <dbReference type="ARBA" id="ARBA00010351"/>
    </source>
</evidence>
<keyword evidence="4 16" id="KW-0813">Transport</keyword>
<evidence type="ECO:0000256" key="14">
    <source>
        <dbReference type="ARBA" id="ARBA00023303"/>
    </source>
</evidence>
<organism evidence="17">
    <name type="scientific">Influenza B virus</name>
    <name type="common">B/Shanghai/N37/2008</name>
    <dbReference type="NCBI Taxonomy" id="682053"/>
    <lineage>
        <taxon>Viruses</taxon>
        <taxon>Riboviria</taxon>
        <taxon>Orthornavirae</taxon>
        <taxon>Negarnaviricota</taxon>
        <taxon>Polyploviricotina</taxon>
        <taxon>Insthoviricetes</taxon>
        <taxon>Articulavirales</taxon>
        <taxon>Orthomyxoviridae</taxon>
        <taxon>Betainfluenzavirus</taxon>
        <taxon>Betainfluenzavirus influenzae</taxon>
        <taxon>Influenza B virus</taxon>
    </lineage>
</organism>
<dbReference type="GO" id="GO:0015267">
    <property type="term" value="F:channel activity"/>
    <property type="evidence" value="ECO:0007669"/>
    <property type="project" value="UniProtKB-KW"/>
</dbReference>
<sequence length="83" mass="9137">LTFNYPNVNLIFPFRGIIITTIGFSFIFILIIFGYIVKIPITRNSSTTNAIGLSKPIKCPGFEPFATKRGAIFFPKPGVALPS</sequence>
<evidence type="ECO:0000313" key="17">
    <source>
        <dbReference type="EMBL" id="ACZ05701.1"/>
    </source>
</evidence>
<comment type="subunit">
    <text evidence="16">Dimer.</text>
</comment>